<evidence type="ECO:0000313" key="1">
    <source>
        <dbReference type="EMBL" id="MDR7088571.1"/>
    </source>
</evidence>
<gene>
    <name evidence="1" type="ORF">J2X05_000574</name>
</gene>
<protein>
    <submittedName>
        <fullName evidence="1">Uncharacterized protein</fullName>
    </submittedName>
</protein>
<accession>A0ABU1UTS0</accession>
<dbReference type="RefSeq" id="WP_310068386.1">
    <property type="nucleotide sequence ID" value="NZ_JAVDVX010000001.1"/>
</dbReference>
<sequence length="85" mass="9507">MKISIVTSTDTHEIRLYEFIAPAGWIITSFFQIVEKPNTGIGCVDTYHEALEAIGYPADDDQNNIQGSSASNWVANFKYVPHFPN</sequence>
<name>A0ABU1UTS0_9GAMM</name>
<proteinExistence type="predicted"/>
<dbReference type="Proteomes" id="UP001253595">
    <property type="component" value="Unassembled WGS sequence"/>
</dbReference>
<dbReference type="EMBL" id="JAVDVX010000001">
    <property type="protein sequence ID" value="MDR7088571.1"/>
    <property type="molecule type" value="Genomic_DNA"/>
</dbReference>
<organism evidence="1 2">
    <name type="scientific">Cellvibrio fibrivorans</name>
    <dbReference type="NCBI Taxonomy" id="126350"/>
    <lineage>
        <taxon>Bacteria</taxon>
        <taxon>Pseudomonadati</taxon>
        <taxon>Pseudomonadota</taxon>
        <taxon>Gammaproteobacteria</taxon>
        <taxon>Cellvibrionales</taxon>
        <taxon>Cellvibrionaceae</taxon>
        <taxon>Cellvibrio</taxon>
    </lineage>
</organism>
<evidence type="ECO:0000313" key="2">
    <source>
        <dbReference type="Proteomes" id="UP001253595"/>
    </source>
</evidence>
<reference evidence="1 2" key="1">
    <citation type="submission" date="2023-07" db="EMBL/GenBank/DDBJ databases">
        <title>Sorghum-associated microbial communities from plants grown in Nebraska, USA.</title>
        <authorList>
            <person name="Schachtman D."/>
        </authorList>
    </citation>
    <scope>NUCLEOTIDE SEQUENCE [LARGE SCALE GENOMIC DNA]</scope>
    <source>
        <strain evidence="1 2">BE190</strain>
    </source>
</reference>
<comment type="caution">
    <text evidence="1">The sequence shown here is derived from an EMBL/GenBank/DDBJ whole genome shotgun (WGS) entry which is preliminary data.</text>
</comment>
<keyword evidence="2" id="KW-1185">Reference proteome</keyword>